<evidence type="ECO:0000259" key="14">
    <source>
        <dbReference type="PROSITE" id="PS51731"/>
    </source>
</evidence>
<evidence type="ECO:0000256" key="10">
    <source>
        <dbReference type="ARBA" id="ARBA00023128"/>
    </source>
</evidence>
<evidence type="ECO:0000256" key="7">
    <source>
        <dbReference type="ARBA" id="ARBA00022605"/>
    </source>
</evidence>
<dbReference type="OMA" id="NAMVRDC"/>
<comment type="similarity">
    <text evidence="4 13">Belongs to the acetyltransferase family.</text>
</comment>
<organism evidence="15 16">
    <name type="scientific">Dekkera bruxellensis</name>
    <name type="common">Brettanomyces custersii</name>
    <dbReference type="NCBI Taxonomy" id="5007"/>
    <lineage>
        <taxon>Eukaryota</taxon>
        <taxon>Fungi</taxon>
        <taxon>Dikarya</taxon>
        <taxon>Ascomycota</taxon>
        <taxon>Saccharomycotina</taxon>
        <taxon>Pichiomycetes</taxon>
        <taxon>Pichiales</taxon>
        <taxon>Pichiaceae</taxon>
        <taxon>Brettanomyces</taxon>
    </lineage>
</organism>
<keyword evidence="10 13" id="KW-0496">Mitochondrion</keyword>
<evidence type="ECO:0000313" key="15">
    <source>
        <dbReference type="EMBL" id="VUG17808.1"/>
    </source>
</evidence>
<dbReference type="PANTHER" id="PTHR23342:SF4">
    <property type="entry name" value="AMINO-ACID ACETYLTRANSFERASE, MITOCHONDRIAL"/>
    <property type="match status" value="1"/>
</dbReference>
<comment type="pathway">
    <text evidence="3 13">Amino-acid biosynthesis; L-arginine biosynthesis; N(2)-acetyl-L-ornithine from L-glutamate: step 1/4.</text>
</comment>
<evidence type="ECO:0000256" key="12">
    <source>
        <dbReference type="ARBA" id="ARBA00048372"/>
    </source>
</evidence>
<keyword evidence="7 13" id="KW-0028">Amino-acid biosynthesis</keyword>
<evidence type="ECO:0000256" key="9">
    <source>
        <dbReference type="ARBA" id="ARBA00022946"/>
    </source>
</evidence>
<evidence type="ECO:0000256" key="8">
    <source>
        <dbReference type="ARBA" id="ARBA00022679"/>
    </source>
</evidence>
<evidence type="ECO:0000256" key="11">
    <source>
        <dbReference type="ARBA" id="ARBA00023315"/>
    </source>
</evidence>
<feature type="domain" description="N-acetyltransferase" evidence="14">
    <location>
        <begin position="455"/>
        <end position="615"/>
    </location>
</feature>
<protein>
    <recommendedName>
        <fullName evidence="6 13">Amino-acid acetyltransferase, mitochondrial</fullName>
        <ecNumber evidence="5 13">2.3.1.1</ecNumber>
    </recommendedName>
    <alternativeName>
        <fullName evidence="13">Glutamate N-acetyltransferase</fullName>
    </alternativeName>
    <alternativeName>
        <fullName evidence="13">N-acetylglutamate synthase</fullName>
    </alternativeName>
</protein>
<evidence type="ECO:0000256" key="5">
    <source>
        <dbReference type="ARBA" id="ARBA00012697"/>
    </source>
</evidence>
<dbReference type="UniPathway" id="UPA00068">
    <property type="reaction ID" value="UER00106"/>
</dbReference>
<dbReference type="GO" id="GO:0005759">
    <property type="term" value="C:mitochondrial matrix"/>
    <property type="evidence" value="ECO:0007669"/>
    <property type="project" value="TreeGrafter"/>
</dbReference>
<keyword evidence="16" id="KW-1185">Reference proteome</keyword>
<keyword evidence="8 13" id="KW-0808">Transferase</keyword>
<comment type="subcellular location">
    <subcellularLocation>
        <location evidence="2 13">Mitochondrion</location>
    </subcellularLocation>
</comment>
<dbReference type="InterPro" id="IPR011190">
    <property type="entry name" value="GlcNAc_Synth_fun"/>
</dbReference>
<dbReference type="PROSITE" id="PS51731">
    <property type="entry name" value="GNAT_NAGS"/>
    <property type="match status" value="1"/>
</dbReference>
<reference evidence="15 16" key="1">
    <citation type="submission" date="2019-07" db="EMBL/GenBank/DDBJ databases">
        <authorList>
            <person name="Friedrich A."/>
            <person name="Schacherer J."/>
        </authorList>
    </citation>
    <scope>NUCLEOTIDE SEQUENCE [LARGE SCALE GENOMIC DNA]</scope>
</reference>
<dbReference type="PANTHER" id="PTHR23342">
    <property type="entry name" value="N-ACETYLGLUTAMATE SYNTHASE"/>
    <property type="match status" value="1"/>
</dbReference>
<dbReference type="InterPro" id="IPR006855">
    <property type="entry name" value="Vertebrate-like_GNAT_dom"/>
</dbReference>
<dbReference type="PIRSF" id="PIRSF007892">
    <property type="entry name" value="NAGS_fungal"/>
    <property type="match status" value="1"/>
</dbReference>
<proteinExistence type="inferred from homology"/>
<dbReference type="GO" id="GO:0006592">
    <property type="term" value="P:ornithine biosynthetic process"/>
    <property type="evidence" value="ECO:0007669"/>
    <property type="project" value="TreeGrafter"/>
</dbReference>
<keyword evidence="11 13" id="KW-0012">Acyltransferase</keyword>
<evidence type="ECO:0000256" key="6">
    <source>
        <dbReference type="ARBA" id="ARBA00018802"/>
    </source>
</evidence>
<dbReference type="Pfam" id="PF04768">
    <property type="entry name" value="NAT"/>
    <property type="match status" value="1"/>
</dbReference>
<dbReference type="GO" id="GO:0004042">
    <property type="term" value="F:L-glutamate N-acetyltransferase activity"/>
    <property type="evidence" value="ECO:0007669"/>
    <property type="project" value="InterPro"/>
</dbReference>
<evidence type="ECO:0000256" key="4">
    <source>
        <dbReference type="ARBA" id="ARBA00008694"/>
    </source>
</evidence>
<accession>A0A7D9H0W0</accession>
<keyword evidence="9" id="KW-0809">Transit peptide</keyword>
<name>A0A7D9H0W0_DEKBR</name>
<evidence type="ECO:0000256" key="3">
    <source>
        <dbReference type="ARBA" id="ARBA00004925"/>
    </source>
</evidence>
<sequence length="618" mass="70032">MISSQIECRCSIPTFLALLKRTAKIVNGSPRYIQTLAMKKSAERRDLILTILKSTATKREARYYLKRYPLLDKSNIYKNPTDLLKNIQFNQELSANGKYNQYIDGTLESQPKDEIAANEVQLNDLENAGDEIHLSDTIRVIMIRIRNLHSLSISTIRNIGETLSKCMRLGASPIIILENPRGNYKHDSSTSTDGNRQADTSTLALQIKSMNERCDRLVTQLESNCDFKLRSLQGLFQVDSKGTVQFTLPELMMTPLFQGMIPVLSPWVVDKETTQARIVNSLDIMKYTIKALQSLDSRHKGMQVTSEKDKVSDLVTVEKIIFIDELGGTPSIERYQSSHVLINLLQEYESIKSELLKCRMSERDRNIHLRNLIDMNTLLSIATGATGILTTPEIAGLHELRSGTNPIIHNILTDRPTISSSLPVDLKKTPMLNTTIIKKGIPIIVHLSKTKDAGLNIEKMADNGEIDLEKLQFLIEDSFGRKLDLKHYLERINGHISGLIIAGNYEGCAILTWERSPHDKDRKIAYLDKFAVLKRLQGLPGLADIVFKAMLVNFKKELIWRSRKTNPVNKWYFDRSTANYSIPNSNWRMFYSGSKPPLEKDIRDYVGVCTSIPPSFTS</sequence>
<dbReference type="Proteomes" id="UP000478008">
    <property type="component" value="Unassembled WGS sequence"/>
</dbReference>
<evidence type="ECO:0000256" key="13">
    <source>
        <dbReference type="PIRNR" id="PIRNR007892"/>
    </source>
</evidence>
<evidence type="ECO:0000256" key="2">
    <source>
        <dbReference type="ARBA" id="ARBA00004173"/>
    </source>
</evidence>
<dbReference type="EC" id="2.3.1.1" evidence="5 13"/>
<dbReference type="GO" id="GO:0006526">
    <property type="term" value="P:L-arginine biosynthetic process"/>
    <property type="evidence" value="ECO:0007669"/>
    <property type="project" value="UniProtKB-UniPathway"/>
</dbReference>
<evidence type="ECO:0000256" key="1">
    <source>
        <dbReference type="ARBA" id="ARBA00002294"/>
    </source>
</evidence>
<dbReference type="EMBL" id="CABFWN010000002">
    <property type="protein sequence ID" value="VUG17808.1"/>
    <property type="molecule type" value="Genomic_DNA"/>
</dbReference>
<dbReference type="AlphaFoldDB" id="A0A7D9H0W0"/>
<comment type="function">
    <text evidence="1 13">N-acetylglutamate synthase involved in arginine biosynthesis.</text>
</comment>
<dbReference type="Gene3D" id="3.40.630.30">
    <property type="match status" value="1"/>
</dbReference>
<evidence type="ECO:0000313" key="16">
    <source>
        <dbReference type="Proteomes" id="UP000478008"/>
    </source>
</evidence>
<gene>
    <name evidence="15" type="primary">ARG2</name>
    <name evidence="15" type="ORF">DEBR0S2_16798G</name>
</gene>
<comment type="catalytic activity">
    <reaction evidence="12 13">
        <text>L-glutamate + acetyl-CoA = N-acetyl-L-glutamate + CoA + H(+)</text>
        <dbReference type="Rhea" id="RHEA:24292"/>
        <dbReference type="ChEBI" id="CHEBI:15378"/>
        <dbReference type="ChEBI" id="CHEBI:29985"/>
        <dbReference type="ChEBI" id="CHEBI:44337"/>
        <dbReference type="ChEBI" id="CHEBI:57287"/>
        <dbReference type="ChEBI" id="CHEBI:57288"/>
        <dbReference type="EC" id="2.3.1.1"/>
    </reaction>
</comment>